<proteinExistence type="predicted"/>
<keyword evidence="2" id="KW-1185">Reference proteome</keyword>
<protein>
    <submittedName>
        <fullName evidence="1">Uncharacterized protein</fullName>
    </submittedName>
</protein>
<gene>
    <name evidence="1" type="ORF">CEXT_177141</name>
</gene>
<accession>A0AAV4WZR1</accession>
<dbReference type="AlphaFoldDB" id="A0AAV4WZR1"/>
<sequence>MSHCSLLSTKRSPVAKPLKNRRVIEPVLLATNNTSSARFGDENIARVPSRKHPRCLKFSSLPQSSVTQEGGKNFKTSDFLMEHTPCSHQLGSQTPKVAFVFWFDETSLKRWLSRQKEKKSGKITEEYYY</sequence>
<evidence type="ECO:0000313" key="1">
    <source>
        <dbReference type="EMBL" id="GIY87440.1"/>
    </source>
</evidence>
<name>A0AAV4WZR1_CAEEX</name>
<reference evidence="1 2" key="1">
    <citation type="submission" date="2021-06" db="EMBL/GenBank/DDBJ databases">
        <title>Caerostris extrusa draft genome.</title>
        <authorList>
            <person name="Kono N."/>
            <person name="Arakawa K."/>
        </authorList>
    </citation>
    <scope>NUCLEOTIDE SEQUENCE [LARGE SCALE GENOMIC DNA]</scope>
</reference>
<dbReference type="Proteomes" id="UP001054945">
    <property type="component" value="Unassembled WGS sequence"/>
</dbReference>
<organism evidence="1 2">
    <name type="scientific">Caerostris extrusa</name>
    <name type="common">Bark spider</name>
    <name type="synonym">Caerostris bankana</name>
    <dbReference type="NCBI Taxonomy" id="172846"/>
    <lineage>
        <taxon>Eukaryota</taxon>
        <taxon>Metazoa</taxon>
        <taxon>Ecdysozoa</taxon>
        <taxon>Arthropoda</taxon>
        <taxon>Chelicerata</taxon>
        <taxon>Arachnida</taxon>
        <taxon>Araneae</taxon>
        <taxon>Araneomorphae</taxon>
        <taxon>Entelegynae</taxon>
        <taxon>Araneoidea</taxon>
        <taxon>Araneidae</taxon>
        <taxon>Caerostris</taxon>
    </lineage>
</organism>
<evidence type="ECO:0000313" key="2">
    <source>
        <dbReference type="Proteomes" id="UP001054945"/>
    </source>
</evidence>
<dbReference type="EMBL" id="BPLR01016937">
    <property type="protein sequence ID" value="GIY87440.1"/>
    <property type="molecule type" value="Genomic_DNA"/>
</dbReference>
<comment type="caution">
    <text evidence="1">The sequence shown here is derived from an EMBL/GenBank/DDBJ whole genome shotgun (WGS) entry which is preliminary data.</text>
</comment>